<protein>
    <recommendedName>
        <fullName evidence="3">Peptidase C58 YopT-type domain-containing protein</fullName>
    </recommendedName>
</protein>
<dbReference type="EMBL" id="RAWG01000346">
    <property type="protein sequence ID" value="RKH34476.1"/>
    <property type="molecule type" value="Genomic_DNA"/>
</dbReference>
<dbReference type="RefSeq" id="WP_120629546.1">
    <property type="nucleotide sequence ID" value="NZ_RAWG01000346.1"/>
</dbReference>
<sequence length="320" mass="35064">MYHCPKCKQEFVVNAFLVGEAEIAKACPHCKAGRAVVGGGASSAPHRLRERYANSARGMGGTLVIWIGQSDNPGQVRNTQLVQDSERAGLIVEQGYREALGGVCNAIVTEFFRVLLTGGSLVPFYQDMLSINDFYRELQADYARTMQAYRLAANLVQKNNLLFQKYTALLAAGGAARPAIRAHWEAERARSLKSMDDNADKALLLVKLLYTTRNLVSSGITDTLVQKNQALDAAIALKASSSAGCYLFALQGDNKGHAVGIHRTRNLFSDDLLLFIDPNTGVFAFRDPAAFNAFIQIYWAATLAQEYRAGTICQYALKKK</sequence>
<proteinExistence type="predicted"/>
<evidence type="ECO:0000313" key="2">
    <source>
        <dbReference type="Proteomes" id="UP000273405"/>
    </source>
</evidence>
<comment type="caution">
    <text evidence="1">The sequence shown here is derived from an EMBL/GenBank/DDBJ whole genome shotgun (WGS) entry which is preliminary data.</text>
</comment>
<reference evidence="2" key="1">
    <citation type="submission" date="2018-09" db="EMBL/GenBank/DDBJ databases">
        <authorList>
            <person name="Livingstone P.G."/>
            <person name="Whitworth D.E."/>
        </authorList>
    </citation>
    <scope>NUCLEOTIDE SEQUENCE [LARGE SCALE GENOMIC DNA]</scope>
    <source>
        <strain evidence="2">CA040B</strain>
    </source>
</reference>
<accession>A0A3A8MR19</accession>
<organism evidence="1 2">
    <name type="scientific">Corallococcus sicarius</name>
    <dbReference type="NCBI Taxonomy" id="2316726"/>
    <lineage>
        <taxon>Bacteria</taxon>
        <taxon>Pseudomonadati</taxon>
        <taxon>Myxococcota</taxon>
        <taxon>Myxococcia</taxon>
        <taxon>Myxococcales</taxon>
        <taxon>Cystobacterineae</taxon>
        <taxon>Myxococcaceae</taxon>
        <taxon>Corallococcus</taxon>
    </lineage>
</organism>
<evidence type="ECO:0000313" key="1">
    <source>
        <dbReference type="EMBL" id="RKH34476.1"/>
    </source>
</evidence>
<dbReference type="AlphaFoldDB" id="A0A3A8MR19"/>
<evidence type="ECO:0008006" key="3">
    <source>
        <dbReference type="Google" id="ProtNLM"/>
    </source>
</evidence>
<dbReference type="OrthoDB" id="9821734at2"/>
<dbReference type="Proteomes" id="UP000273405">
    <property type="component" value="Unassembled WGS sequence"/>
</dbReference>
<gene>
    <name evidence="1" type="ORF">D7X12_34975</name>
</gene>
<name>A0A3A8MR19_9BACT</name>
<keyword evidence="2" id="KW-1185">Reference proteome</keyword>